<dbReference type="FunFam" id="1.10.287.950:FF:000001">
    <property type="entry name" value="Methyl-accepting chemotaxis sensory transducer"/>
    <property type="match status" value="1"/>
</dbReference>
<dbReference type="SMART" id="SM00091">
    <property type="entry name" value="PAS"/>
    <property type="match status" value="2"/>
</dbReference>
<evidence type="ECO:0000259" key="8">
    <source>
        <dbReference type="PROSITE" id="PS50112"/>
    </source>
</evidence>
<dbReference type="SMART" id="SM00283">
    <property type="entry name" value="MA"/>
    <property type="match status" value="1"/>
</dbReference>
<dbReference type="SUPFAM" id="SSF58104">
    <property type="entry name" value="Methyl-accepting chemotaxis protein (MCP) signaling domain"/>
    <property type="match status" value="1"/>
</dbReference>
<keyword evidence="11" id="KW-1185">Reference proteome</keyword>
<evidence type="ECO:0000256" key="5">
    <source>
        <dbReference type="PROSITE-ProRule" id="PRU00284"/>
    </source>
</evidence>
<organism evidence="10 11">
    <name type="scientific">Hydrogenovibrio marinus</name>
    <dbReference type="NCBI Taxonomy" id="28885"/>
    <lineage>
        <taxon>Bacteria</taxon>
        <taxon>Pseudomonadati</taxon>
        <taxon>Pseudomonadota</taxon>
        <taxon>Gammaproteobacteria</taxon>
        <taxon>Thiotrichales</taxon>
        <taxon>Piscirickettsiaceae</taxon>
        <taxon>Hydrogenovibrio</taxon>
    </lineage>
</organism>
<reference evidence="10 11" key="1">
    <citation type="submission" date="2014-04" db="EMBL/GenBank/DDBJ databases">
        <title>Draft genome sequence of Hydrogenovibrio marinus MH-110, a model organism for aerobic H2 metabolism.</title>
        <authorList>
            <person name="Cha H.J."/>
            <person name="Jo B.H."/>
            <person name="Hwang B.H."/>
        </authorList>
    </citation>
    <scope>NUCLEOTIDE SEQUENCE [LARGE SCALE GENOMIC DNA]</scope>
    <source>
        <strain evidence="10 11">MH-110</strain>
    </source>
</reference>
<dbReference type="Pfam" id="PF08447">
    <property type="entry name" value="PAS_3"/>
    <property type="match status" value="2"/>
</dbReference>
<evidence type="ECO:0000259" key="7">
    <source>
        <dbReference type="PROSITE" id="PS50111"/>
    </source>
</evidence>
<dbReference type="InterPro" id="IPR001610">
    <property type="entry name" value="PAC"/>
</dbReference>
<sequence>MFCQKYKDQLNDAQNTIFEQNALIDAISRSQAMIEFDVDGNILTANENFLKTMGYQAADLVGQHHRMFVSAEENSHPDYQKFWRSLKEGRFVSGRYKRIDKNGNEVWLEASYTPLFDKHGKAYKVVKVASDITAEVQQEIINQGQIDAINRVMAVIEFDLDGHILNANDNFMAAMGYQLSEIQGKHHRLFVKPDYAESEEYRTFWQDLKAGQYKSGTFQRVTRHGQDIWLEASYNPILDEKGNAIKVIKYAVDVSKNENTLLLQNVIDDAGSVLEHFAEGDLTARMKQHLNDRQVSMFRPLIESLTFNIQDMSEKLQGVIVSAISSSQFVSNASNEVKQGALDLSERVQQQAAALEETSATMDQMNSAVQANTENAQNASKVSTDAQKKANEGTEVMNQTIEAMNAIEESSHKIAEIVTLIDGIAFQTNLLALNAAVEAARAGDHGRGFAVVAGEVRSLAQKSAEAAKDIKKLIDETSDRVKQGSNLASESGEMLGNINSSIESITQMIGQIAQASSEQATGISQVHQAISQIDEVTQQNAALVEETSAAAESMSDQANQLSHDMAFFKTGREIKHTPHLPKKPEVKPIAAPVKAVAKQEPSANKADSDEWGEF</sequence>
<accession>A0A066ZUD0</accession>
<evidence type="ECO:0000256" key="4">
    <source>
        <dbReference type="ARBA" id="ARBA00029447"/>
    </source>
</evidence>
<feature type="domain" description="PAS" evidence="8">
    <location>
        <begin position="23"/>
        <end position="78"/>
    </location>
</feature>
<dbReference type="Pfam" id="PF00015">
    <property type="entry name" value="MCPsignal"/>
    <property type="match status" value="1"/>
</dbReference>
<dbReference type="InterPro" id="IPR051310">
    <property type="entry name" value="MCP_chemotaxis"/>
</dbReference>
<dbReference type="PANTHER" id="PTHR43531:SF14">
    <property type="entry name" value="METHYL-ACCEPTING CHEMOTAXIS PROTEIN I-RELATED"/>
    <property type="match status" value="1"/>
</dbReference>
<keyword evidence="2" id="KW-0488">Methylation</keyword>
<evidence type="ECO:0000256" key="2">
    <source>
        <dbReference type="ARBA" id="ARBA00022481"/>
    </source>
</evidence>
<evidence type="ECO:0000256" key="6">
    <source>
        <dbReference type="SAM" id="MobiDB-lite"/>
    </source>
</evidence>
<comment type="subcellular location">
    <subcellularLocation>
        <location evidence="1">Membrane</location>
    </subcellularLocation>
</comment>
<name>A0A066ZUD0_HYDMR</name>
<feature type="compositionally biased region" description="Basic and acidic residues" evidence="6">
    <location>
        <begin position="576"/>
        <end position="586"/>
    </location>
</feature>
<dbReference type="InterPro" id="IPR013655">
    <property type="entry name" value="PAS_fold_3"/>
</dbReference>
<dbReference type="STRING" id="28885.EI16_06255"/>
<comment type="similarity">
    <text evidence="4">Belongs to the methyl-accepting chemotaxis (MCP) protein family.</text>
</comment>
<feature type="domain" description="PAC" evidence="9">
    <location>
        <begin position="90"/>
        <end position="144"/>
    </location>
</feature>
<protein>
    <recommendedName>
        <fullName evidence="12">Chemotaxis protein</fullName>
    </recommendedName>
</protein>
<feature type="domain" description="Methyl-accepting transducer" evidence="7">
    <location>
        <begin position="326"/>
        <end position="555"/>
    </location>
</feature>
<evidence type="ECO:0000256" key="3">
    <source>
        <dbReference type="ARBA" id="ARBA00023224"/>
    </source>
</evidence>
<dbReference type="AlphaFoldDB" id="A0A066ZUD0"/>
<dbReference type="EMBL" id="JMIU01000001">
    <property type="protein sequence ID" value="KDN95889.1"/>
    <property type="molecule type" value="Genomic_DNA"/>
</dbReference>
<dbReference type="GO" id="GO:0007165">
    <property type="term" value="P:signal transduction"/>
    <property type="evidence" value="ECO:0007669"/>
    <property type="project" value="UniProtKB-KW"/>
</dbReference>
<dbReference type="Gene3D" id="3.30.450.20">
    <property type="entry name" value="PAS domain"/>
    <property type="match status" value="2"/>
</dbReference>
<dbReference type="GO" id="GO:0004888">
    <property type="term" value="F:transmembrane signaling receptor activity"/>
    <property type="evidence" value="ECO:0007669"/>
    <property type="project" value="InterPro"/>
</dbReference>
<dbReference type="NCBIfam" id="TIGR00229">
    <property type="entry name" value="sensory_box"/>
    <property type="match status" value="2"/>
</dbReference>
<evidence type="ECO:0008006" key="12">
    <source>
        <dbReference type="Google" id="ProtNLM"/>
    </source>
</evidence>
<dbReference type="PROSITE" id="PS50113">
    <property type="entry name" value="PAC"/>
    <property type="match status" value="2"/>
</dbReference>
<dbReference type="PANTHER" id="PTHR43531">
    <property type="entry name" value="PROTEIN ICFG"/>
    <property type="match status" value="1"/>
</dbReference>
<keyword evidence="3 5" id="KW-0807">Transducer</keyword>
<dbReference type="SMART" id="SM00086">
    <property type="entry name" value="PAC"/>
    <property type="match status" value="2"/>
</dbReference>
<dbReference type="InterPro" id="IPR004090">
    <property type="entry name" value="Chemotax_Me-accpt_rcpt"/>
</dbReference>
<feature type="domain" description="PAS" evidence="8">
    <location>
        <begin position="155"/>
        <end position="194"/>
    </location>
</feature>
<dbReference type="PRINTS" id="PR00260">
    <property type="entry name" value="CHEMTRNSDUCR"/>
</dbReference>
<dbReference type="CDD" id="cd11386">
    <property type="entry name" value="MCP_signal"/>
    <property type="match status" value="1"/>
</dbReference>
<dbReference type="SUPFAM" id="SSF55785">
    <property type="entry name" value="PYP-like sensor domain (PAS domain)"/>
    <property type="match status" value="2"/>
</dbReference>
<dbReference type="Gene3D" id="1.10.287.950">
    <property type="entry name" value="Methyl-accepting chemotaxis protein"/>
    <property type="match status" value="1"/>
</dbReference>
<feature type="region of interest" description="Disordered" evidence="6">
    <location>
        <begin position="576"/>
        <end position="614"/>
    </location>
</feature>
<proteinExistence type="inferred from homology"/>
<dbReference type="GO" id="GO:0005886">
    <property type="term" value="C:plasma membrane"/>
    <property type="evidence" value="ECO:0007669"/>
    <property type="project" value="TreeGrafter"/>
</dbReference>
<dbReference type="Proteomes" id="UP000027341">
    <property type="component" value="Unassembled WGS sequence"/>
</dbReference>
<dbReference type="InterPro" id="IPR000014">
    <property type="entry name" value="PAS"/>
</dbReference>
<dbReference type="PROSITE" id="PS50111">
    <property type="entry name" value="CHEMOTAXIS_TRANSDUC_2"/>
    <property type="match status" value="1"/>
</dbReference>
<evidence type="ECO:0000256" key="1">
    <source>
        <dbReference type="ARBA" id="ARBA00004370"/>
    </source>
</evidence>
<dbReference type="InterPro" id="IPR035965">
    <property type="entry name" value="PAS-like_dom_sf"/>
</dbReference>
<evidence type="ECO:0000313" key="11">
    <source>
        <dbReference type="Proteomes" id="UP000027341"/>
    </source>
</evidence>
<dbReference type="InterPro" id="IPR000700">
    <property type="entry name" value="PAS-assoc_C"/>
</dbReference>
<gene>
    <name evidence="10" type="ORF">EI16_06255</name>
</gene>
<feature type="domain" description="PAC" evidence="9">
    <location>
        <begin position="214"/>
        <end position="266"/>
    </location>
</feature>
<feature type="compositionally biased region" description="Low complexity" evidence="6">
    <location>
        <begin position="587"/>
        <end position="598"/>
    </location>
</feature>
<evidence type="ECO:0000259" key="9">
    <source>
        <dbReference type="PROSITE" id="PS50113"/>
    </source>
</evidence>
<dbReference type="GO" id="GO:0006935">
    <property type="term" value="P:chemotaxis"/>
    <property type="evidence" value="ECO:0007669"/>
    <property type="project" value="InterPro"/>
</dbReference>
<dbReference type="PROSITE" id="PS50112">
    <property type="entry name" value="PAS"/>
    <property type="match status" value="2"/>
</dbReference>
<dbReference type="InterPro" id="IPR004089">
    <property type="entry name" value="MCPsignal_dom"/>
</dbReference>
<dbReference type="RefSeq" id="WP_051623046.1">
    <property type="nucleotide sequence ID" value="NZ_AP020335.1"/>
</dbReference>
<dbReference type="CDD" id="cd00130">
    <property type="entry name" value="PAS"/>
    <property type="match status" value="2"/>
</dbReference>
<evidence type="ECO:0000313" key="10">
    <source>
        <dbReference type="EMBL" id="KDN95889.1"/>
    </source>
</evidence>
<comment type="caution">
    <text evidence="10">The sequence shown here is derived from an EMBL/GenBank/DDBJ whole genome shotgun (WGS) entry which is preliminary data.</text>
</comment>